<keyword evidence="1" id="KW-0812">Transmembrane</keyword>
<dbReference type="SUPFAM" id="SSF56300">
    <property type="entry name" value="Metallo-dependent phosphatases"/>
    <property type="match status" value="1"/>
</dbReference>
<keyword evidence="1" id="KW-1133">Transmembrane helix</keyword>
<reference evidence="3 4" key="1">
    <citation type="submission" date="2021-01" db="EMBL/GenBank/DDBJ databases">
        <title>Entomomonas sp. F2A isolated from a house cricket (Acheta domesticus).</title>
        <authorList>
            <person name="Spergser J."/>
            <person name="Busse H.-J."/>
        </authorList>
    </citation>
    <scope>NUCLEOTIDE SEQUENCE [LARGE SCALE GENOMIC DNA]</scope>
    <source>
        <strain evidence="3 4">F2A</strain>
    </source>
</reference>
<evidence type="ECO:0000256" key="1">
    <source>
        <dbReference type="SAM" id="Phobius"/>
    </source>
</evidence>
<dbReference type="InterPro" id="IPR029052">
    <property type="entry name" value="Metallo-depent_PP-like"/>
</dbReference>
<feature type="transmembrane region" description="Helical" evidence="1">
    <location>
        <begin position="12"/>
        <end position="31"/>
    </location>
</feature>
<protein>
    <submittedName>
        <fullName evidence="3">Metallophosphoesterase</fullName>
    </submittedName>
</protein>
<sequence length="292" mass="33468">MISLSVTFLEFLAVYFGWLCFPVIILCIYLIKKRRYKKSSFLILILSLAFFWAHYIEPQIILVKETTIAKLGFNADVILIADLHLGYYKDQHYLQRIIDKINNIPADYVVIAGDFLYKSDEKYYNTHFAPLAKINKPVYAVRGNHDYRYINRNLPKVLENYNVKIIEDKIIDLNSYQLAGLKDRVESFDDTDFLKKAAKNKPTLVIAHNPDSSDKLSAYNVPLLLAGHTHCGQVRIPLSNKLIVKTRYGLVCGYYDASITGTPVFVTAGVGENNLPLRLFNPPTIDVLHLRY</sequence>
<dbReference type="GO" id="GO:0016787">
    <property type="term" value="F:hydrolase activity"/>
    <property type="evidence" value="ECO:0007669"/>
    <property type="project" value="InterPro"/>
</dbReference>
<keyword evidence="1" id="KW-0472">Membrane</keyword>
<dbReference type="PANTHER" id="PTHR31302:SF0">
    <property type="entry name" value="TRANSMEMBRANE PROTEIN WITH METALLOPHOSPHOESTERASE DOMAIN"/>
    <property type="match status" value="1"/>
</dbReference>
<evidence type="ECO:0000313" key="4">
    <source>
        <dbReference type="Proteomes" id="UP000595278"/>
    </source>
</evidence>
<feature type="transmembrane region" description="Helical" evidence="1">
    <location>
        <begin position="40"/>
        <end position="56"/>
    </location>
</feature>
<proteinExistence type="predicted"/>
<dbReference type="PANTHER" id="PTHR31302">
    <property type="entry name" value="TRANSMEMBRANE PROTEIN WITH METALLOPHOSPHOESTERASE DOMAIN-RELATED"/>
    <property type="match status" value="1"/>
</dbReference>
<evidence type="ECO:0000313" key="3">
    <source>
        <dbReference type="EMBL" id="QQP86245.1"/>
    </source>
</evidence>
<dbReference type="KEGG" id="eaz:JHT90_03105"/>
<name>A0A974NGL9_9GAMM</name>
<gene>
    <name evidence="3" type="ORF">JHT90_03105</name>
</gene>
<dbReference type="EMBL" id="CP067393">
    <property type="protein sequence ID" value="QQP86245.1"/>
    <property type="molecule type" value="Genomic_DNA"/>
</dbReference>
<feature type="domain" description="Calcineurin-like phosphoesterase" evidence="2">
    <location>
        <begin position="77"/>
        <end position="231"/>
    </location>
</feature>
<evidence type="ECO:0000259" key="2">
    <source>
        <dbReference type="Pfam" id="PF00149"/>
    </source>
</evidence>
<accession>A0A974NGL9</accession>
<dbReference type="AlphaFoldDB" id="A0A974NGL9"/>
<keyword evidence="4" id="KW-1185">Reference proteome</keyword>
<organism evidence="3 4">
    <name type="scientific">Entomomonas asaccharolytica</name>
    <dbReference type="NCBI Taxonomy" id="2785331"/>
    <lineage>
        <taxon>Bacteria</taxon>
        <taxon>Pseudomonadati</taxon>
        <taxon>Pseudomonadota</taxon>
        <taxon>Gammaproteobacteria</taxon>
        <taxon>Pseudomonadales</taxon>
        <taxon>Pseudomonadaceae</taxon>
        <taxon>Entomomonas</taxon>
    </lineage>
</organism>
<dbReference type="RefSeq" id="WP_201093964.1">
    <property type="nucleotide sequence ID" value="NZ_CP067393.1"/>
</dbReference>
<dbReference type="InterPro" id="IPR051158">
    <property type="entry name" value="Metallophosphoesterase_sf"/>
</dbReference>
<dbReference type="Pfam" id="PF00149">
    <property type="entry name" value="Metallophos"/>
    <property type="match status" value="1"/>
</dbReference>
<dbReference type="InterPro" id="IPR004843">
    <property type="entry name" value="Calcineurin-like_PHP"/>
</dbReference>
<dbReference type="Gene3D" id="3.60.21.10">
    <property type="match status" value="1"/>
</dbReference>
<dbReference type="Proteomes" id="UP000595278">
    <property type="component" value="Chromosome"/>
</dbReference>